<protein>
    <submittedName>
        <fullName evidence="2">Uncharacterized protein</fullName>
    </submittedName>
</protein>
<dbReference type="RefSeq" id="WP_174994749.1">
    <property type="nucleotide sequence ID" value="NZ_CABVPX010000063.1"/>
</dbReference>
<feature type="region of interest" description="Disordered" evidence="1">
    <location>
        <begin position="64"/>
        <end position="85"/>
    </location>
</feature>
<feature type="compositionally biased region" description="Acidic residues" evidence="1">
    <location>
        <begin position="75"/>
        <end position="85"/>
    </location>
</feature>
<dbReference type="AlphaFoldDB" id="A0A9Q9SRN2"/>
<proteinExistence type="predicted"/>
<reference evidence="2 3" key="1">
    <citation type="submission" date="2019-09" db="EMBL/GenBank/DDBJ databases">
        <authorList>
            <person name="Depoorter E."/>
        </authorList>
    </citation>
    <scope>NUCLEOTIDE SEQUENCE [LARGE SCALE GENOMIC DNA]</scope>
    <source>
        <strain evidence="2">LMG 24066</strain>
    </source>
</reference>
<name>A0A9Q9SRN2_9BURK</name>
<dbReference type="Proteomes" id="UP000494172">
    <property type="component" value="Unassembled WGS sequence"/>
</dbReference>
<evidence type="ECO:0000256" key="1">
    <source>
        <dbReference type="SAM" id="MobiDB-lite"/>
    </source>
</evidence>
<gene>
    <name evidence="2" type="ORF">BAR24066_07382</name>
</gene>
<dbReference type="EMBL" id="CABVPX010000063">
    <property type="protein sequence ID" value="VWC46179.1"/>
    <property type="molecule type" value="Genomic_DNA"/>
</dbReference>
<evidence type="ECO:0000313" key="3">
    <source>
        <dbReference type="Proteomes" id="UP000494172"/>
    </source>
</evidence>
<sequence length="85" mass="9295">MTERKPADSTPDTWADLRGILKGKGNGARLTIEEMNEAIADAWAEAGMCGITPDNRHAEVDFGRPVGREVWPPYENEDSPAPADE</sequence>
<accession>A0A9Q9SRN2</accession>
<evidence type="ECO:0000313" key="2">
    <source>
        <dbReference type="EMBL" id="VWC46179.1"/>
    </source>
</evidence>
<organism evidence="2 3">
    <name type="scientific">Burkholderia arboris</name>
    <dbReference type="NCBI Taxonomy" id="488730"/>
    <lineage>
        <taxon>Bacteria</taxon>
        <taxon>Pseudomonadati</taxon>
        <taxon>Pseudomonadota</taxon>
        <taxon>Betaproteobacteria</taxon>
        <taxon>Burkholderiales</taxon>
        <taxon>Burkholderiaceae</taxon>
        <taxon>Burkholderia</taxon>
        <taxon>Burkholderia cepacia complex</taxon>
    </lineage>
</organism>
<comment type="caution">
    <text evidence="2">The sequence shown here is derived from an EMBL/GenBank/DDBJ whole genome shotgun (WGS) entry which is preliminary data.</text>
</comment>